<reference evidence="3" key="1">
    <citation type="submission" date="2023-10" db="EMBL/GenBank/DDBJ databases">
        <title>Genome assembly of Pristionchus species.</title>
        <authorList>
            <person name="Yoshida K."/>
            <person name="Sommer R.J."/>
        </authorList>
    </citation>
    <scope>NUCLEOTIDE SEQUENCE</scope>
    <source>
        <strain evidence="3">RS0144</strain>
    </source>
</reference>
<keyword evidence="4" id="KW-1185">Reference proteome</keyword>
<dbReference type="Proteomes" id="UP001432027">
    <property type="component" value="Unassembled WGS sequence"/>
</dbReference>
<evidence type="ECO:0000259" key="2">
    <source>
        <dbReference type="PROSITE" id="PS50053"/>
    </source>
</evidence>
<dbReference type="PANTHER" id="PTHR10562">
    <property type="entry name" value="SMALL UBIQUITIN-RELATED MODIFIER"/>
    <property type="match status" value="1"/>
</dbReference>
<organism evidence="3 4">
    <name type="scientific">Pristionchus entomophagus</name>
    <dbReference type="NCBI Taxonomy" id="358040"/>
    <lineage>
        <taxon>Eukaryota</taxon>
        <taxon>Metazoa</taxon>
        <taxon>Ecdysozoa</taxon>
        <taxon>Nematoda</taxon>
        <taxon>Chromadorea</taxon>
        <taxon>Rhabditida</taxon>
        <taxon>Rhabditina</taxon>
        <taxon>Diplogasteromorpha</taxon>
        <taxon>Diplogasteroidea</taxon>
        <taxon>Neodiplogasteridae</taxon>
        <taxon>Pristionchus</taxon>
    </lineage>
</organism>
<feature type="domain" description="Ubiquitin-like" evidence="2">
    <location>
        <begin position="24"/>
        <end position="102"/>
    </location>
</feature>
<dbReference type="Pfam" id="PF11976">
    <property type="entry name" value="Rad60-SLD"/>
    <property type="match status" value="1"/>
</dbReference>
<dbReference type="SUPFAM" id="SSF54236">
    <property type="entry name" value="Ubiquitin-like"/>
    <property type="match status" value="3"/>
</dbReference>
<name>A0AAV5TB69_9BILA</name>
<comment type="caution">
    <text evidence="3">The sequence shown here is derived from an EMBL/GenBank/DDBJ whole genome shotgun (WGS) entry which is preliminary data.</text>
</comment>
<evidence type="ECO:0000313" key="3">
    <source>
        <dbReference type="EMBL" id="GMS92801.1"/>
    </source>
</evidence>
<accession>A0AAV5TB69</accession>
<dbReference type="InterPro" id="IPR022617">
    <property type="entry name" value="Rad60/SUMO-like_dom"/>
</dbReference>
<comment type="similarity">
    <text evidence="1">Belongs to the ubiquitin family. SUMO subfamily.</text>
</comment>
<dbReference type="InterPro" id="IPR000626">
    <property type="entry name" value="Ubiquitin-like_dom"/>
</dbReference>
<dbReference type="PROSITE" id="PS50053">
    <property type="entry name" value="UBIQUITIN_2"/>
    <property type="match status" value="1"/>
</dbReference>
<proteinExistence type="inferred from homology"/>
<dbReference type="SMART" id="SM00213">
    <property type="entry name" value="UBQ"/>
    <property type="match status" value="2"/>
</dbReference>
<dbReference type="Gene3D" id="3.10.20.90">
    <property type="entry name" value="Phosphatidylinositol 3-kinase Catalytic Subunit, Chain A, domain 1"/>
    <property type="match status" value="3"/>
</dbReference>
<dbReference type="Pfam" id="PF00240">
    <property type="entry name" value="ubiquitin"/>
    <property type="match status" value="1"/>
</dbReference>
<feature type="non-terminal residue" evidence="3">
    <location>
        <position position="1"/>
    </location>
</feature>
<evidence type="ECO:0000256" key="1">
    <source>
        <dbReference type="ARBA" id="ARBA00009185"/>
    </source>
</evidence>
<dbReference type="InterPro" id="IPR029071">
    <property type="entry name" value="Ubiquitin-like_domsf"/>
</dbReference>
<evidence type="ECO:0000313" key="4">
    <source>
        <dbReference type="Proteomes" id="UP001432027"/>
    </source>
</evidence>
<dbReference type="AlphaFoldDB" id="A0AAV5TB69"/>
<sequence>DFVQLIMGHTSDAATNTGGDGTATHVMVKFIDIETEDEIHYRLGYGTRMDKVKEAYAKRTEVPVTSLQFFFDSIEVDDDDTPRSLELKDDDVIDVNVEMPSPVDANAGGDGIAEHFKLKFVGQDSLKGKTLLFILKNMKVSMGELKNDYAENKGVDVSTLGFLFRGCRINNEDTPEKLEIKKKDVVYVYQQQDITEDNGATALTSTSGDNKNDKAIKMIFIDEDSWSLEMNHFTRVACYPVKHGSRLGGVKKRFADSIGADAKSLRFLRDGCRVGDDETLWRKNYEDDEVITVFSDMITCPWYVCPPEGRR</sequence>
<dbReference type="EMBL" id="BTSX01000004">
    <property type="protein sequence ID" value="GMS92801.1"/>
    <property type="molecule type" value="Genomic_DNA"/>
</dbReference>
<protein>
    <recommendedName>
        <fullName evidence="2">Ubiquitin-like domain-containing protein</fullName>
    </recommendedName>
</protein>
<gene>
    <name evidence="3" type="ORF">PENTCL1PPCAC_14976</name>
</gene>